<dbReference type="AlphaFoldDB" id="A0AAN8LIU4"/>
<dbReference type="EMBL" id="JAGTTL010000016">
    <property type="protein sequence ID" value="KAK6310529.1"/>
    <property type="molecule type" value="Genomic_DNA"/>
</dbReference>
<organism evidence="1 2">
    <name type="scientific">Coregonus suidteri</name>
    <dbReference type="NCBI Taxonomy" id="861788"/>
    <lineage>
        <taxon>Eukaryota</taxon>
        <taxon>Metazoa</taxon>
        <taxon>Chordata</taxon>
        <taxon>Craniata</taxon>
        <taxon>Vertebrata</taxon>
        <taxon>Euteleostomi</taxon>
        <taxon>Actinopterygii</taxon>
        <taxon>Neopterygii</taxon>
        <taxon>Teleostei</taxon>
        <taxon>Protacanthopterygii</taxon>
        <taxon>Salmoniformes</taxon>
        <taxon>Salmonidae</taxon>
        <taxon>Coregoninae</taxon>
        <taxon>Coregonus</taxon>
    </lineage>
</organism>
<sequence length="94" mass="10409">MSLKGEGPGTRHNCTKPLLLGLSFFIIELNVISQYEEGESLCILHQDQGIPVVYMGHHTGRYDHSDMFAKVAPLPPDRMLIDTVSVSAGNDNKR</sequence>
<protein>
    <submittedName>
        <fullName evidence="1">Uncharacterized protein</fullName>
    </submittedName>
</protein>
<gene>
    <name evidence="1" type="ORF">J4Q44_G00185840</name>
</gene>
<name>A0AAN8LIU4_9TELE</name>
<dbReference type="Proteomes" id="UP001356427">
    <property type="component" value="Unassembled WGS sequence"/>
</dbReference>
<evidence type="ECO:0000313" key="2">
    <source>
        <dbReference type="Proteomes" id="UP001356427"/>
    </source>
</evidence>
<accession>A0AAN8LIU4</accession>
<evidence type="ECO:0000313" key="1">
    <source>
        <dbReference type="EMBL" id="KAK6310529.1"/>
    </source>
</evidence>
<keyword evidence="2" id="KW-1185">Reference proteome</keyword>
<proteinExistence type="predicted"/>
<comment type="caution">
    <text evidence="1">The sequence shown here is derived from an EMBL/GenBank/DDBJ whole genome shotgun (WGS) entry which is preliminary data.</text>
</comment>
<reference evidence="1 2" key="1">
    <citation type="submission" date="2021-04" db="EMBL/GenBank/DDBJ databases">
        <authorList>
            <person name="De Guttry C."/>
            <person name="Zahm M."/>
            <person name="Klopp C."/>
            <person name="Cabau C."/>
            <person name="Louis A."/>
            <person name="Berthelot C."/>
            <person name="Parey E."/>
            <person name="Roest Crollius H."/>
            <person name="Montfort J."/>
            <person name="Robinson-Rechavi M."/>
            <person name="Bucao C."/>
            <person name="Bouchez O."/>
            <person name="Gislard M."/>
            <person name="Lluch J."/>
            <person name="Milhes M."/>
            <person name="Lampietro C."/>
            <person name="Lopez Roques C."/>
            <person name="Donnadieu C."/>
            <person name="Braasch I."/>
            <person name="Desvignes T."/>
            <person name="Postlethwait J."/>
            <person name="Bobe J."/>
            <person name="Wedekind C."/>
            <person name="Guiguen Y."/>
        </authorList>
    </citation>
    <scope>NUCLEOTIDE SEQUENCE [LARGE SCALE GENOMIC DNA]</scope>
    <source>
        <strain evidence="1">Cs_M1</strain>
        <tissue evidence="1">Blood</tissue>
    </source>
</reference>